<sequence>MKYNTLINILDNFNDDVAYMSKFINPKKVINIAQERDNYQDVLTDMCRFLTKKLEDTHIVEVSYNSPFELQEILEQYANEHTLINISSGNNLSSAIAYEAMLKYKCSMVYMDVSEEKVYRINAKGIKTLDCDHVRFGVKDYIAITGGKIVTDDTVDYMTDDYYNMLFIILDHYDLWITTKDYIRNHTLSQTDVSIDIASSDYNTPIKKLFRKFMTIDCVKEIREEADRLILIFKNDDIRKYILSGIWLEHFTYNMVKEHRKVTDVKTGVRFLWDEDRAEVENELDVIAVAGTQLICISCKDTRRYNSGSLNELDIYAEQIGGTTVKKILVATKPSKGQYVDERAEKMGIKILVFDGDVDKFKTQMDEIIND</sequence>
<protein>
    <submittedName>
        <fullName evidence="2">DUF1887 family protein</fullName>
    </submittedName>
</protein>
<dbReference type="InterPro" id="IPR011335">
    <property type="entry name" value="Restrct_endonuc-II-like"/>
</dbReference>
<proteinExistence type="predicted"/>
<dbReference type="Pfam" id="PF09002">
    <property type="entry name" value="Card1_endonuc"/>
    <property type="match status" value="1"/>
</dbReference>
<dbReference type="Proteomes" id="UP000683246">
    <property type="component" value="Chromosome"/>
</dbReference>
<dbReference type="KEGG" id="vpy:HZI73_03240"/>
<dbReference type="AlphaFoldDB" id="A0A8J8SFH4"/>
<name>A0A8J8SFH4_9FIRM</name>
<dbReference type="Gene3D" id="3.40.50.10770">
    <property type="entry name" value="Hypothetical protein VC1899 like domain (Restriction endonuclease-like)"/>
    <property type="match status" value="1"/>
</dbReference>
<dbReference type="InterPro" id="IPR011856">
    <property type="entry name" value="tRNA_endonuc-like_dom_sf"/>
</dbReference>
<evidence type="ECO:0000313" key="3">
    <source>
        <dbReference type="Proteomes" id="UP000683246"/>
    </source>
</evidence>
<evidence type="ECO:0000259" key="1">
    <source>
        <dbReference type="Pfam" id="PF09002"/>
    </source>
</evidence>
<reference evidence="2" key="1">
    <citation type="submission" date="2020-07" db="EMBL/GenBank/DDBJ databases">
        <title>Vallitalea pronyensis genome.</title>
        <authorList>
            <person name="Postec A."/>
        </authorList>
    </citation>
    <scope>NUCLEOTIDE SEQUENCE</scope>
    <source>
        <strain evidence="2">FatNI3</strain>
    </source>
</reference>
<keyword evidence="3" id="KW-1185">Reference proteome</keyword>
<evidence type="ECO:0000313" key="2">
    <source>
        <dbReference type="EMBL" id="QUI21357.1"/>
    </source>
</evidence>
<dbReference type="EMBL" id="CP058649">
    <property type="protein sequence ID" value="QUI21357.1"/>
    <property type="molecule type" value="Genomic_DNA"/>
</dbReference>
<organism evidence="2 3">
    <name type="scientific">Vallitalea pronyensis</name>
    <dbReference type="NCBI Taxonomy" id="1348613"/>
    <lineage>
        <taxon>Bacteria</taxon>
        <taxon>Bacillati</taxon>
        <taxon>Bacillota</taxon>
        <taxon>Clostridia</taxon>
        <taxon>Lachnospirales</taxon>
        <taxon>Vallitaleaceae</taxon>
        <taxon>Vallitalea</taxon>
    </lineage>
</organism>
<accession>A0A8J8SFH4</accession>
<feature type="domain" description="Card1 endonuclease" evidence="1">
    <location>
        <begin position="239"/>
        <end position="363"/>
    </location>
</feature>
<dbReference type="GO" id="GO:0003676">
    <property type="term" value="F:nucleic acid binding"/>
    <property type="evidence" value="ECO:0007669"/>
    <property type="project" value="InterPro"/>
</dbReference>
<dbReference type="InterPro" id="IPR015093">
    <property type="entry name" value="Card1_endonucl_dom"/>
</dbReference>
<dbReference type="RefSeq" id="WP_212696826.1">
    <property type="nucleotide sequence ID" value="NZ_CP058649.1"/>
</dbReference>
<dbReference type="Gene3D" id="3.40.1350.10">
    <property type="match status" value="1"/>
</dbReference>
<gene>
    <name evidence="2" type="ORF">HZI73_03240</name>
</gene>
<dbReference type="SUPFAM" id="SSF52980">
    <property type="entry name" value="Restriction endonuclease-like"/>
    <property type="match status" value="1"/>
</dbReference>